<reference evidence="3 4" key="2">
    <citation type="journal article" date="2008" name="Nature">
        <title>The Phaeodactylum genome reveals the evolutionary history of diatom genomes.</title>
        <authorList>
            <person name="Bowler C."/>
            <person name="Allen A.E."/>
            <person name="Badger J.H."/>
            <person name="Grimwood J."/>
            <person name="Jabbari K."/>
            <person name="Kuo A."/>
            <person name="Maheswari U."/>
            <person name="Martens C."/>
            <person name="Maumus F."/>
            <person name="Otillar R.P."/>
            <person name="Rayko E."/>
            <person name="Salamov A."/>
            <person name="Vandepoele K."/>
            <person name="Beszteri B."/>
            <person name="Gruber A."/>
            <person name="Heijde M."/>
            <person name="Katinka M."/>
            <person name="Mock T."/>
            <person name="Valentin K."/>
            <person name="Verret F."/>
            <person name="Berges J.A."/>
            <person name="Brownlee C."/>
            <person name="Cadoret J.P."/>
            <person name="Chiovitti A."/>
            <person name="Choi C.J."/>
            <person name="Coesel S."/>
            <person name="De Martino A."/>
            <person name="Detter J.C."/>
            <person name="Durkin C."/>
            <person name="Falciatore A."/>
            <person name="Fournet J."/>
            <person name="Haruta M."/>
            <person name="Huysman M.J."/>
            <person name="Jenkins B.D."/>
            <person name="Jiroutova K."/>
            <person name="Jorgensen R.E."/>
            <person name="Joubert Y."/>
            <person name="Kaplan A."/>
            <person name="Kroger N."/>
            <person name="Kroth P.G."/>
            <person name="La Roche J."/>
            <person name="Lindquist E."/>
            <person name="Lommer M."/>
            <person name="Martin-Jezequel V."/>
            <person name="Lopez P.J."/>
            <person name="Lucas S."/>
            <person name="Mangogna M."/>
            <person name="McGinnis K."/>
            <person name="Medlin L.K."/>
            <person name="Montsant A."/>
            <person name="Oudot-Le Secq M.P."/>
            <person name="Napoli C."/>
            <person name="Obornik M."/>
            <person name="Parker M.S."/>
            <person name="Petit J.L."/>
            <person name="Porcel B.M."/>
            <person name="Poulsen N."/>
            <person name="Robison M."/>
            <person name="Rychlewski L."/>
            <person name="Rynearson T.A."/>
            <person name="Schmutz J."/>
            <person name="Shapiro H."/>
            <person name="Siaut M."/>
            <person name="Stanley M."/>
            <person name="Sussman M.R."/>
            <person name="Taylor A.R."/>
            <person name="Vardi A."/>
            <person name="von Dassow P."/>
            <person name="Vyverman W."/>
            <person name="Willis A."/>
            <person name="Wyrwicz L.S."/>
            <person name="Rokhsar D.S."/>
            <person name="Weissenbach J."/>
            <person name="Armbrust E.V."/>
            <person name="Green B.R."/>
            <person name="Van de Peer Y."/>
            <person name="Grigoriev I.V."/>
        </authorList>
    </citation>
    <scope>NUCLEOTIDE SEQUENCE [LARGE SCALE GENOMIC DNA]</scope>
    <source>
        <strain evidence="3 4">CCMP1335</strain>
    </source>
</reference>
<proteinExistence type="predicted"/>
<sequence length="183" mass="19702">MTTNTSLRHIILVAMLLTTTSALSSTQKRSNSKPHTSTFATTHRSFAFALTCGAHRMFSTRNQELSPLSQSRPSVNGSVAGQSSTSLNYRSAYDEDYTDSLWQSALRPEQAVQQVSISRDSKTVTLIADPSVPLELRPLQMPVVATASKDSSDGLIETAKAFIPVVIEVGFVAAVAANTNLLN</sequence>
<dbReference type="AlphaFoldDB" id="B8C9C9"/>
<dbReference type="PaxDb" id="35128-Thaps24164"/>
<dbReference type="Proteomes" id="UP000001449">
    <property type="component" value="Chromosome 10"/>
</dbReference>
<feature type="chain" id="PRO_5002869883" evidence="2">
    <location>
        <begin position="23"/>
        <end position="183"/>
    </location>
</feature>
<dbReference type="HOGENOM" id="CLU_1477947_0_0_1"/>
<dbReference type="RefSeq" id="XP_002292635.1">
    <property type="nucleotide sequence ID" value="XM_002292599.1"/>
</dbReference>
<evidence type="ECO:0000256" key="2">
    <source>
        <dbReference type="SAM" id="SignalP"/>
    </source>
</evidence>
<evidence type="ECO:0000256" key="1">
    <source>
        <dbReference type="SAM" id="MobiDB-lite"/>
    </source>
</evidence>
<evidence type="ECO:0000313" key="4">
    <source>
        <dbReference type="Proteomes" id="UP000001449"/>
    </source>
</evidence>
<keyword evidence="4" id="KW-1185">Reference proteome</keyword>
<reference evidence="3 4" key="1">
    <citation type="journal article" date="2004" name="Science">
        <title>The genome of the diatom Thalassiosira pseudonana: ecology, evolution, and metabolism.</title>
        <authorList>
            <person name="Armbrust E.V."/>
            <person name="Berges J.A."/>
            <person name="Bowler C."/>
            <person name="Green B.R."/>
            <person name="Martinez D."/>
            <person name="Putnam N.H."/>
            <person name="Zhou S."/>
            <person name="Allen A.E."/>
            <person name="Apt K.E."/>
            <person name="Bechner M."/>
            <person name="Brzezinski M.A."/>
            <person name="Chaal B.K."/>
            <person name="Chiovitti A."/>
            <person name="Davis A.K."/>
            <person name="Demarest M.S."/>
            <person name="Detter J.C."/>
            <person name="Glavina T."/>
            <person name="Goodstein D."/>
            <person name="Hadi M.Z."/>
            <person name="Hellsten U."/>
            <person name="Hildebrand M."/>
            <person name="Jenkins B.D."/>
            <person name="Jurka J."/>
            <person name="Kapitonov V.V."/>
            <person name="Kroger N."/>
            <person name="Lau W.W."/>
            <person name="Lane T.W."/>
            <person name="Larimer F.W."/>
            <person name="Lippmeier J.C."/>
            <person name="Lucas S."/>
            <person name="Medina M."/>
            <person name="Montsant A."/>
            <person name="Obornik M."/>
            <person name="Parker M.S."/>
            <person name="Palenik B."/>
            <person name="Pazour G.J."/>
            <person name="Richardson P.M."/>
            <person name="Rynearson T.A."/>
            <person name="Saito M.A."/>
            <person name="Schwartz D.C."/>
            <person name="Thamatrakoln K."/>
            <person name="Valentin K."/>
            <person name="Vardi A."/>
            <person name="Wilkerson F.P."/>
            <person name="Rokhsar D.S."/>
        </authorList>
    </citation>
    <scope>NUCLEOTIDE SEQUENCE [LARGE SCALE GENOMIC DNA]</scope>
    <source>
        <strain evidence="3 4">CCMP1335</strain>
    </source>
</reference>
<gene>
    <name evidence="3" type="ORF">THAPSDRAFT_24164</name>
</gene>
<feature type="region of interest" description="Disordered" evidence="1">
    <location>
        <begin position="63"/>
        <end position="83"/>
    </location>
</feature>
<keyword evidence="2" id="KW-0732">Signal</keyword>
<dbReference type="GeneID" id="7451100"/>
<protein>
    <submittedName>
        <fullName evidence="3">Uncharacterized protein</fullName>
    </submittedName>
</protein>
<feature type="signal peptide" evidence="2">
    <location>
        <begin position="1"/>
        <end position="22"/>
    </location>
</feature>
<evidence type="ECO:0000313" key="3">
    <source>
        <dbReference type="EMBL" id="EED89831.1"/>
    </source>
</evidence>
<accession>B8C9C9</accession>
<name>B8C9C9_THAPS</name>
<dbReference type="InParanoid" id="B8C9C9"/>
<dbReference type="EMBL" id="CM000646">
    <property type="protein sequence ID" value="EED89831.1"/>
    <property type="molecule type" value="Genomic_DNA"/>
</dbReference>
<organism evidence="3 4">
    <name type="scientific">Thalassiosira pseudonana</name>
    <name type="common">Marine diatom</name>
    <name type="synonym">Cyclotella nana</name>
    <dbReference type="NCBI Taxonomy" id="35128"/>
    <lineage>
        <taxon>Eukaryota</taxon>
        <taxon>Sar</taxon>
        <taxon>Stramenopiles</taxon>
        <taxon>Ochrophyta</taxon>
        <taxon>Bacillariophyta</taxon>
        <taxon>Coscinodiscophyceae</taxon>
        <taxon>Thalassiosirophycidae</taxon>
        <taxon>Thalassiosirales</taxon>
        <taxon>Thalassiosiraceae</taxon>
        <taxon>Thalassiosira</taxon>
    </lineage>
</organism>
<dbReference type="KEGG" id="tps:THAPSDRAFT_24164"/>